<dbReference type="STRING" id="1450538.A0A2V5GVD5"/>
<name>A0A2V5GVD5_ASPV1</name>
<dbReference type="AlphaFoldDB" id="A0A2V5GVD5"/>
<proteinExistence type="predicted"/>
<gene>
    <name evidence="1" type="ORF">BO99DRAFT_291259</name>
</gene>
<reference evidence="1 2" key="1">
    <citation type="submission" date="2018-02" db="EMBL/GenBank/DDBJ databases">
        <title>The genomes of Aspergillus section Nigri reveals drivers in fungal speciation.</title>
        <authorList>
            <consortium name="DOE Joint Genome Institute"/>
            <person name="Vesth T.C."/>
            <person name="Nybo J."/>
            <person name="Theobald S."/>
            <person name="Brandl J."/>
            <person name="Frisvad J.C."/>
            <person name="Nielsen K.F."/>
            <person name="Lyhne E.K."/>
            <person name="Kogle M.E."/>
            <person name="Kuo A."/>
            <person name="Riley R."/>
            <person name="Clum A."/>
            <person name="Nolan M."/>
            <person name="Lipzen A."/>
            <person name="Salamov A."/>
            <person name="Henrissat B."/>
            <person name="Wiebenga A."/>
            <person name="De vries R.P."/>
            <person name="Grigoriev I.V."/>
            <person name="Mortensen U.H."/>
            <person name="Andersen M.R."/>
            <person name="Baker S.E."/>
        </authorList>
    </citation>
    <scope>NUCLEOTIDE SEQUENCE [LARGE SCALE GENOMIC DNA]</scope>
    <source>
        <strain evidence="1 2">CBS 115571</strain>
    </source>
</reference>
<feature type="non-terminal residue" evidence="1">
    <location>
        <position position="1"/>
    </location>
</feature>
<evidence type="ECO:0000313" key="2">
    <source>
        <dbReference type="Proteomes" id="UP000249829"/>
    </source>
</evidence>
<keyword evidence="2" id="KW-1185">Reference proteome</keyword>
<dbReference type="EMBL" id="KZ825268">
    <property type="protein sequence ID" value="PYI13024.1"/>
    <property type="molecule type" value="Genomic_DNA"/>
</dbReference>
<organism evidence="1 2">
    <name type="scientific">Aspergillus violaceofuscus (strain CBS 115571)</name>
    <dbReference type="NCBI Taxonomy" id="1450538"/>
    <lineage>
        <taxon>Eukaryota</taxon>
        <taxon>Fungi</taxon>
        <taxon>Dikarya</taxon>
        <taxon>Ascomycota</taxon>
        <taxon>Pezizomycotina</taxon>
        <taxon>Eurotiomycetes</taxon>
        <taxon>Eurotiomycetidae</taxon>
        <taxon>Eurotiales</taxon>
        <taxon>Aspergillaceae</taxon>
        <taxon>Aspergillus</taxon>
    </lineage>
</organism>
<sequence length="96" mass="11321">IYTSNAAWYKQSFRDITDQIKIPGRQNLQINIYKLIKDWLRDRKRGNWILILNNINNYYFFIILPTSLENTSKKAGDLVEELKFIPLAIIQAAGYI</sequence>
<protein>
    <submittedName>
        <fullName evidence="1">Uncharacterized protein</fullName>
    </submittedName>
</protein>
<feature type="non-terminal residue" evidence="1">
    <location>
        <position position="96"/>
    </location>
</feature>
<evidence type="ECO:0000313" key="1">
    <source>
        <dbReference type="EMBL" id="PYI13024.1"/>
    </source>
</evidence>
<accession>A0A2V5GVD5</accession>
<dbReference type="Proteomes" id="UP000249829">
    <property type="component" value="Unassembled WGS sequence"/>
</dbReference>